<organism evidence="1 2">
    <name type="scientific">Brevundimonas bullata</name>
    <dbReference type="NCBI Taxonomy" id="13160"/>
    <lineage>
        <taxon>Bacteria</taxon>
        <taxon>Pseudomonadati</taxon>
        <taxon>Pseudomonadota</taxon>
        <taxon>Alphaproteobacteria</taxon>
        <taxon>Caulobacterales</taxon>
        <taxon>Caulobacteraceae</taxon>
        <taxon>Brevundimonas</taxon>
    </lineage>
</organism>
<comment type="caution">
    <text evidence="1">The sequence shown here is derived from an EMBL/GenBank/DDBJ whole genome shotgun (WGS) entry which is preliminary data.</text>
</comment>
<keyword evidence="2" id="KW-1185">Reference proteome</keyword>
<accession>A0A7W7IRD1</accession>
<dbReference type="AlphaFoldDB" id="A0A7W7IRD1"/>
<protein>
    <submittedName>
        <fullName evidence="1">Uncharacterized protein</fullName>
    </submittedName>
</protein>
<gene>
    <name evidence="1" type="ORF">HNP32_002876</name>
</gene>
<evidence type="ECO:0000313" key="2">
    <source>
        <dbReference type="Proteomes" id="UP000539957"/>
    </source>
</evidence>
<dbReference type="Proteomes" id="UP000539957">
    <property type="component" value="Unassembled WGS sequence"/>
</dbReference>
<dbReference type="EMBL" id="JACHKY010000005">
    <property type="protein sequence ID" value="MBB4799120.1"/>
    <property type="molecule type" value="Genomic_DNA"/>
</dbReference>
<name>A0A7W7IRD1_9CAUL</name>
<evidence type="ECO:0000313" key="1">
    <source>
        <dbReference type="EMBL" id="MBB4799120.1"/>
    </source>
</evidence>
<reference evidence="1 2" key="1">
    <citation type="submission" date="2020-08" db="EMBL/GenBank/DDBJ databases">
        <title>Functional genomics of gut bacteria from endangered species of beetles.</title>
        <authorList>
            <person name="Carlos-Shanley C."/>
        </authorList>
    </citation>
    <scope>NUCLEOTIDE SEQUENCE [LARGE SCALE GENOMIC DNA]</scope>
    <source>
        <strain evidence="1 2">S00123</strain>
    </source>
</reference>
<sequence>MTASCAGSLPISTVAPPRLDIPEAATRPCALAVLPLSPSLADLEAAYLLRGAQILACDSARRLAVEALGAERAMQDRWMVAEKGRRKGARRS</sequence>
<proteinExistence type="predicted"/>